<comment type="subcellular location">
    <subcellularLocation>
        <location evidence="1">Mitochondrion</location>
    </subcellularLocation>
</comment>
<evidence type="ECO:0000256" key="6">
    <source>
        <dbReference type="ARBA" id="ARBA00035261"/>
    </source>
</evidence>
<accession>A0AA85JZL3</accession>
<dbReference type="InterPro" id="IPR036838">
    <property type="entry name" value="Ribosomal_uS10_dom_sf"/>
</dbReference>
<evidence type="ECO:0000256" key="3">
    <source>
        <dbReference type="ARBA" id="ARBA00022980"/>
    </source>
</evidence>
<dbReference type="Gene3D" id="3.30.70.600">
    <property type="entry name" value="Ribosomal protein S10 domain"/>
    <property type="match status" value="1"/>
</dbReference>
<sequence>MREGTEVEERDELYKKLFITVKGHEPMVLRSYETFVKQVCENLSLNLQSDTRNRPKFLRLSMNRSPFIYKKHQRQYEFRTHYKYFTVKHVTGCTADVFLEYIQRNLPEGVAMEVEKHRLERLPEYLETSENS</sequence>
<feature type="domain" description="Small ribosomal subunit protein uS10" evidence="8">
    <location>
        <begin position="18"/>
        <end position="115"/>
    </location>
</feature>
<dbReference type="PANTHER" id="PTHR13334:SF4">
    <property type="entry name" value="SMALL RIBOSOMAL SUBUNIT PROTEIN US10M"/>
    <property type="match status" value="1"/>
</dbReference>
<dbReference type="PANTHER" id="PTHR13334">
    <property type="entry name" value="MITOCHONDRIAL 28S RIBOSOMAL PROTEIN S10"/>
    <property type="match status" value="1"/>
</dbReference>
<dbReference type="SMART" id="SM01403">
    <property type="entry name" value="Ribosomal_S10"/>
    <property type="match status" value="1"/>
</dbReference>
<dbReference type="Proteomes" id="UP000050795">
    <property type="component" value="Unassembled WGS sequence"/>
</dbReference>
<evidence type="ECO:0000256" key="4">
    <source>
        <dbReference type="ARBA" id="ARBA00023128"/>
    </source>
</evidence>
<dbReference type="Pfam" id="PF00338">
    <property type="entry name" value="Ribosomal_S10"/>
    <property type="match status" value="1"/>
</dbReference>
<dbReference type="GO" id="GO:0005763">
    <property type="term" value="C:mitochondrial small ribosomal subunit"/>
    <property type="evidence" value="ECO:0007669"/>
    <property type="project" value="InterPro"/>
</dbReference>
<keyword evidence="5" id="KW-0687">Ribonucleoprotein</keyword>
<evidence type="ECO:0000313" key="9">
    <source>
        <dbReference type="Proteomes" id="UP000050795"/>
    </source>
</evidence>
<reference evidence="10" key="2">
    <citation type="submission" date="2023-11" db="UniProtKB">
        <authorList>
            <consortium name="WormBaseParasite"/>
        </authorList>
    </citation>
    <scope>IDENTIFICATION</scope>
</reference>
<dbReference type="WBParaSite" id="TREG1_60950.1">
    <property type="protein sequence ID" value="TREG1_60950.1"/>
    <property type="gene ID" value="TREG1_60950"/>
</dbReference>
<dbReference type="SUPFAM" id="SSF54999">
    <property type="entry name" value="Ribosomal protein S10"/>
    <property type="match status" value="1"/>
</dbReference>
<dbReference type="AlphaFoldDB" id="A0AA85JZL3"/>
<protein>
    <recommendedName>
        <fullName evidence="6">Small ribosomal subunit protein uS10m</fullName>
    </recommendedName>
    <alternativeName>
        <fullName evidence="7">28S ribosomal protein S10, mitochondrial</fullName>
    </alternativeName>
</protein>
<evidence type="ECO:0000256" key="7">
    <source>
        <dbReference type="ARBA" id="ARBA00035544"/>
    </source>
</evidence>
<dbReference type="InterPro" id="IPR027486">
    <property type="entry name" value="Ribosomal_uS10_dom"/>
</dbReference>
<evidence type="ECO:0000313" key="10">
    <source>
        <dbReference type="WBParaSite" id="TREG1_60950.1"/>
    </source>
</evidence>
<dbReference type="InterPro" id="IPR040055">
    <property type="entry name" value="Ribosomal_uS10m"/>
</dbReference>
<name>A0AA85JZL3_TRIRE</name>
<keyword evidence="9" id="KW-1185">Reference proteome</keyword>
<reference evidence="9" key="1">
    <citation type="submission" date="2022-06" db="EMBL/GenBank/DDBJ databases">
        <authorList>
            <person name="Berger JAMES D."/>
            <person name="Berger JAMES D."/>
        </authorList>
    </citation>
    <scope>NUCLEOTIDE SEQUENCE [LARGE SCALE GENOMIC DNA]</scope>
</reference>
<comment type="similarity">
    <text evidence="2">Belongs to the universal ribosomal protein uS10 family.</text>
</comment>
<evidence type="ECO:0000256" key="5">
    <source>
        <dbReference type="ARBA" id="ARBA00023274"/>
    </source>
</evidence>
<evidence type="ECO:0000259" key="8">
    <source>
        <dbReference type="SMART" id="SM01403"/>
    </source>
</evidence>
<evidence type="ECO:0000256" key="2">
    <source>
        <dbReference type="ARBA" id="ARBA00007102"/>
    </source>
</evidence>
<evidence type="ECO:0000256" key="1">
    <source>
        <dbReference type="ARBA" id="ARBA00004173"/>
    </source>
</evidence>
<keyword evidence="4" id="KW-0496">Mitochondrion</keyword>
<organism evidence="9 10">
    <name type="scientific">Trichobilharzia regenti</name>
    <name type="common">Nasal bird schistosome</name>
    <dbReference type="NCBI Taxonomy" id="157069"/>
    <lineage>
        <taxon>Eukaryota</taxon>
        <taxon>Metazoa</taxon>
        <taxon>Spiralia</taxon>
        <taxon>Lophotrochozoa</taxon>
        <taxon>Platyhelminthes</taxon>
        <taxon>Trematoda</taxon>
        <taxon>Digenea</taxon>
        <taxon>Strigeidida</taxon>
        <taxon>Schistosomatoidea</taxon>
        <taxon>Schistosomatidae</taxon>
        <taxon>Trichobilharzia</taxon>
    </lineage>
</organism>
<keyword evidence="3" id="KW-0689">Ribosomal protein</keyword>
<proteinExistence type="inferred from homology"/>